<evidence type="ECO:0000313" key="1">
    <source>
        <dbReference type="EMBL" id="REE88946.1"/>
    </source>
</evidence>
<dbReference type="Proteomes" id="UP000256304">
    <property type="component" value="Unassembled WGS sequence"/>
</dbReference>
<protein>
    <submittedName>
        <fullName evidence="1">Uncharacterized protein</fullName>
    </submittedName>
</protein>
<proteinExistence type="predicted"/>
<evidence type="ECO:0000313" key="2">
    <source>
        <dbReference type="Proteomes" id="UP000256304"/>
    </source>
</evidence>
<reference evidence="1 2" key="1">
    <citation type="submission" date="2018-08" db="EMBL/GenBank/DDBJ databases">
        <title>Genomic Encyclopedia of Type Strains, Phase III (KMG-III): the genomes of soil and plant-associated and newly described type strains.</title>
        <authorList>
            <person name="Whitman W."/>
        </authorList>
    </citation>
    <scope>NUCLEOTIDE SEQUENCE [LARGE SCALE GENOMIC DNA]</scope>
    <source>
        <strain evidence="1 2">CGMCC 1.10966</strain>
    </source>
</reference>
<keyword evidence="2" id="KW-1185">Reference proteome</keyword>
<gene>
    <name evidence="1" type="ORF">A8990_10742</name>
</gene>
<name>A0A3D9S702_9BACL</name>
<organism evidence="1 2">
    <name type="scientific">Paenibacillus taihuensis</name>
    <dbReference type="NCBI Taxonomy" id="1156355"/>
    <lineage>
        <taxon>Bacteria</taxon>
        <taxon>Bacillati</taxon>
        <taxon>Bacillota</taxon>
        <taxon>Bacilli</taxon>
        <taxon>Bacillales</taxon>
        <taxon>Paenibacillaceae</taxon>
        <taxon>Paenibacillus</taxon>
    </lineage>
</organism>
<accession>A0A3D9S702</accession>
<dbReference type="AlphaFoldDB" id="A0A3D9S702"/>
<dbReference type="EMBL" id="QTTN01000007">
    <property type="protein sequence ID" value="REE88946.1"/>
    <property type="molecule type" value="Genomic_DNA"/>
</dbReference>
<comment type="caution">
    <text evidence="1">The sequence shown here is derived from an EMBL/GenBank/DDBJ whole genome shotgun (WGS) entry which is preliminary data.</text>
</comment>
<sequence length="90" mass="10469">MGNCAILQIVFRGADRIRLHEGTIERWRQSYRFFLLFAEQLQKLDNSGRTMRHVPIVNCGRRERHTRSIGFLALGEAFEELIGRRVLGAI</sequence>